<protein>
    <submittedName>
        <fullName evidence="5">S-adenosyl-L-methionine-dependent methyltransferase</fullName>
    </submittedName>
</protein>
<accession>A0AA40K098</accession>
<proteinExistence type="predicted"/>
<keyword evidence="2 5" id="KW-0489">Methyltransferase</keyword>
<evidence type="ECO:0000256" key="4">
    <source>
        <dbReference type="ARBA" id="ARBA00022691"/>
    </source>
</evidence>
<organism evidence="5 6">
    <name type="scientific">Schizothecium vesticola</name>
    <dbReference type="NCBI Taxonomy" id="314040"/>
    <lineage>
        <taxon>Eukaryota</taxon>
        <taxon>Fungi</taxon>
        <taxon>Dikarya</taxon>
        <taxon>Ascomycota</taxon>
        <taxon>Pezizomycotina</taxon>
        <taxon>Sordariomycetes</taxon>
        <taxon>Sordariomycetidae</taxon>
        <taxon>Sordariales</taxon>
        <taxon>Schizotheciaceae</taxon>
        <taxon>Schizothecium</taxon>
    </lineage>
</organism>
<dbReference type="Gene3D" id="3.40.50.150">
    <property type="entry name" value="Vaccinia Virus protein VP39"/>
    <property type="match status" value="1"/>
</dbReference>
<dbReference type="Pfam" id="PF05724">
    <property type="entry name" value="TPMT"/>
    <property type="match status" value="1"/>
</dbReference>
<keyword evidence="6" id="KW-1185">Reference proteome</keyword>
<dbReference type="GO" id="GO:0032259">
    <property type="term" value="P:methylation"/>
    <property type="evidence" value="ECO:0007669"/>
    <property type="project" value="UniProtKB-KW"/>
</dbReference>
<evidence type="ECO:0000256" key="1">
    <source>
        <dbReference type="ARBA" id="ARBA00022553"/>
    </source>
</evidence>
<dbReference type="PANTHER" id="PTHR32183:SF6">
    <property type="entry name" value="CYSTEINE SULFINATE DESULFINASE_CYSTEINE DESULFURASE AND RELATED ENZYMES"/>
    <property type="match status" value="1"/>
</dbReference>
<keyword evidence="3" id="KW-0808">Transferase</keyword>
<dbReference type="SUPFAM" id="SSF53335">
    <property type="entry name" value="S-adenosyl-L-methionine-dependent methyltransferases"/>
    <property type="match status" value="1"/>
</dbReference>
<sequence>MLNQHPSNTNPAPALNRLKDTFSAHPLSSHPTQWDLLWQDAYTPWDRGTPSIALADLLTEQRSLFPPTPSTRPTALVPGCGRGYDVLLLSAFGYNVTGLDASSTSLARAAEIEAASASSDEEVYAARDPARGKGKVTWLNADFFDEEAEGMKGKEFDLVFDYTFFVALPPDARPRWAARMAQLVRPSGGRLVCLEWPLGKKPSAGGPPWAPSREAYLAHLAHPGEEVEYDAEGVVASSAVESPTSHGGLELLFREKPRRTHEAGYNEAGEVVDYISVWGHK</sequence>
<dbReference type="AlphaFoldDB" id="A0AA40K098"/>
<dbReference type="PANTHER" id="PTHR32183">
    <property type="match status" value="1"/>
</dbReference>
<reference evidence="5" key="1">
    <citation type="submission" date="2023-06" db="EMBL/GenBank/DDBJ databases">
        <title>Genome-scale phylogeny and comparative genomics of the fungal order Sordariales.</title>
        <authorList>
            <consortium name="Lawrence Berkeley National Laboratory"/>
            <person name="Hensen N."/>
            <person name="Bonometti L."/>
            <person name="Westerberg I."/>
            <person name="Brannstrom I.O."/>
            <person name="Guillou S."/>
            <person name="Cros-Aarteil S."/>
            <person name="Calhoun S."/>
            <person name="Haridas S."/>
            <person name="Kuo A."/>
            <person name="Mondo S."/>
            <person name="Pangilinan J."/>
            <person name="Riley R."/>
            <person name="LaButti K."/>
            <person name="Andreopoulos B."/>
            <person name="Lipzen A."/>
            <person name="Chen C."/>
            <person name="Yanf M."/>
            <person name="Daum C."/>
            <person name="Ng V."/>
            <person name="Clum A."/>
            <person name="Steindorff A."/>
            <person name="Ohm R."/>
            <person name="Martin F."/>
            <person name="Silar P."/>
            <person name="Natvig D."/>
            <person name="Lalanne C."/>
            <person name="Gautier V."/>
            <person name="Ament-velasquez S.L."/>
            <person name="Kruys A."/>
            <person name="Hutchinson M.I."/>
            <person name="Powell A.J."/>
            <person name="Barry K."/>
            <person name="Miller A.N."/>
            <person name="Grigoriev I.V."/>
            <person name="Debuchy R."/>
            <person name="Gladieux P."/>
            <person name="Thoren M.H."/>
            <person name="Johannesson H."/>
        </authorList>
    </citation>
    <scope>NUCLEOTIDE SEQUENCE</scope>
    <source>
        <strain evidence="5">SMH3187-1</strain>
    </source>
</reference>
<evidence type="ECO:0000313" key="5">
    <source>
        <dbReference type="EMBL" id="KAK0741254.1"/>
    </source>
</evidence>
<dbReference type="Proteomes" id="UP001172155">
    <property type="component" value="Unassembled WGS sequence"/>
</dbReference>
<evidence type="ECO:0000256" key="3">
    <source>
        <dbReference type="ARBA" id="ARBA00022679"/>
    </source>
</evidence>
<evidence type="ECO:0000256" key="2">
    <source>
        <dbReference type="ARBA" id="ARBA00022603"/>
    </source>
</evidence>
<dbReference type="InterPro" id="IPR008854">
    <property type="entry name" value="TPMT"/>
</dbReference>
<dbReference type="PROSITE" id="PS51585">
    <property type="entry name" value="SAM_MT_TPMT"/>
    <property type="match status" value="1"/>
</dbReference>
<name>A0AA40K098_9PEZI</name>
<dbReference type="CDD" id="cd02440">
    <property type="entry name" value="AdoMet_MTases"/>
    <property type="match status" value="1"/>
</dbReference>
<comment type="caution">
    <text evidence="5">The sequence shown here is derived from an EMBL/GenBank/DDBJ whole genome shotgun (WGS) entry which is preliminary data.</text>
</comment>
<dbReference type="InterPro" id="IPR029063">
    <property type="entry name" value="SAM-dependent_MTases_sf"/>
</dbReference>
<gene>
    <name evidence="5" type="ORF">B0T18DRAFT_440604</name>
</gene>
<keyword evidence="1" id="KW-0597">Phosphoprotein</keyword>
<keyword evidence="4" id="KW-0949">S-adenosyl-L-methionine</keyword>
<dbReference type="EMBL" id="JAUKUD010000006">
    <property type="protein sequence ID" value="KAK0741254.1"/>
    <property type="molecule type" value="Genomic_DNA"/>
</dbReference>
<evidence type="ECO:0000313" key="6">
    <source>
        <dbReference type="Proteomes" id="UP001172155"/>
    </source>
</evidence>
<dbReference type="GO" id="GO:0008757">
    <property type="term" value="F:S-adenosylmethionine-dependent methyltransferase activity"/>
    <property type="evidence" value="ECO:0007669"/>
    <property type="project" value="InterPro"/>
</dbReference>